<dbReference type="Gramene" id="OPUNC03G02670.1">
    <property type="protein sequence ID" value="OPUNC03G02670.1"/>
    <property type="gene ID" value="OPUNC03G02670"/>
</dbReference>
<dbReference type="Proteomes" id="UP000026962">
    <property type="component" value="Chromosome 3"/>
</dbReference>
<evidence type="ECO:0000313" key="1">
    <source>
        <dbReference type="EnsemblPlants" id="OPUNC03G02670.1"/>
    </source>
</evidence>
<dbReference type="AlphaFoldDB" id="A0A0E0K8H8"/>
<keyword evidence="2" id="KW-1185">Reference proteome</keyword>
<reference evidence="1" key="2">
    <citation type="submission" date="2018-05" db="EMBL/GenBank/DDBJ databases">
        <title>OpunRS2 (Oryza punctata Reference Sequence Version 2).</title>
        <authorList>
            <person name="Zhang J."/>
            <person name="Kudrna D."/>
            <person name="Lee S."/>
            <person name="Talag J."/>
            <person name="Welchert J."/>
            <person name="Wing R.A."/>
        </authorList>
    </citation>
    <scope>NUCLEOTIDE SEQUENCE [LARGE SCALE GENOMIC DNA]</scope>
</reference>
<protein>
    <submittedName>
        <fullName evidence="1">Uncharacterized protein</fullName>
    </submittedName>
</protein>
<sequence>MWTLRNLLRWARTLSFNEQGWWKALEEITKNHGWCVRRANSTEEAMGKRRMRGIDGEKKDIATFPLTFGVVDIHTTSCSSSHLDRDGAEENQAYDSVTNNFPQCGDNRFPGTAKLRRQRGGDEVKRRGRVEEEGRLPTLRQNTDTNLNMPQERQATIGGRRTNERSTLDSKFVASFKSEGKEKRNQSKCVI</sequence>
<dbReference type="EnsemblPlants" id="OPUNC03G02670.1">
    <property type="protein sequence ID" value="OPUNC03G02670.1"/>
    <property type="gene ID" value="OPUNC03G02670"/>
</dbReference>
<reference evidence="1" key="1">
    <citation type="submission" date="2015-04" db="UniProtKB">
        <authorList>
            <consortium name="EnsemblPlants"/>
        </authorList>
    </citation>
    <scope>IDENTIFICATION</scope>
</reference>
<accession>A0A0E0K8H8</accession>
<name>A0A0E0K8H8_ORYPU</name>
<evidence type="ECO:0000313" key="2">
    <source>
        <dbReference type="Proteomes" id="UP000026962"/>
    </source>
</evidence>
<organism evidence="1">
    <name type="scientific">Oryza punctata</name>
    <name type="common">Red rice</name>
    <dbReference type="NCBI Taxonomy" id="4537"/>
    <lineage>
        <taxon>Eukaryota</taxon>
        <taxon>Viridiplantae</taxon>
        <taxon>Streptophyta</taxon>
        <taxon>Embryophyta</taxon>
        <taxon>Tracheophyta</taxon>
        <taxon>Spermatophyta</taxon>
        <taxon>Magnoliopsida</taxon>
        <taxon>Liliopsida</taxon>
        <taxon>Poales</taxon>
        <taxon>Poaceae</taxon>
        <taxon>BOP clade</taxon>
        <taxon>Oryzoideae</taxon>
        <taxon>Oryzeae</taxon>
        <taxon>Oryzinae</taxon>
        <taxon>Oryza</taxon>
    </lineage>
</organism>
<proteinExistence type="predicted"/>
<dbReference type="HOGENOM" id="CLU_1423610_0_0_1"/>